<evidence type="ECO:0000313" key="2">
    <source>
        <dbReference type="Proteomes" id="UP000191686"/>
    </source>
</evidence>
<dbReference type="EMBL" id="JYMX02000008">
    <property type="protein sequence ID" value="MCW3712099.1"/>
    <property type="molecule type" value="Genomic_DNA"/>
</dbReference>
<reference evidence="1 2" key="1">
    <citation type="journal article" date="2017" name="Front. Microbiol.">
        <title>Genomics reveals a unique clone of Burkholderia cenocepacia harbouring an actively excising novel genomic island.</title>
        <authorList>
            <person name="Patil P."/>
            <person name="Mali S."/>
            <person name="Midha S."/>
            <person name="Gautam V."/>
            <person name="Dash L."/>
            <person name="Kumar S."/>
            <person name="Shastri J."/>
            <person name="Singhal L."/>
            <person name="Patil P.B."/>
        </authorList>
    </citation>
    <scope>NUCLEOTIDE SEQUENCE [LARGE SCALE GENOMIC DNA]</scope>
    <source>
        <strain evidence="1 2">BC-19</strain>
    </source>
</reference>
<sequence length="80" mass="9001">MKELIGKVCVVKIVGGKHVGTVDSIENGFMALTVKTYEHEYGHHKDMPKKRLVAIHSKTHYINLSQITEITPDESTIQKV</sequence>
<evidence type="ECO:0000313" key="1">
    <source>
        <dbReference type="EMBL" id="MCW3712099.1"/>
    </source>
</evidence>
<proteinExistence type="predicted"/>
<reference evidence="1 2" key="2">
    <citation type="journal article" date="2017" name="Front. Microbiol.">
        <title>Genomics Reveals a Unique Clone of Burkholderia cenocepacia Harboring an Actively Excising Novel Genomic Island.</title>
        <authorList>
            <person name="Patil P.P."/>
            <person name="Mali S."/>
            <person name="Midha S."/>
            <person name="Gautam V."/>
            <person name="Dash L."/>
            <person name="Kumar S."/>
            <person name="Shastri J."/>
            <person name="Singhal L."/>
            <person name="Patil P.B."/>
        </authorList>
    </citation>
    <scope>NUCLEOTIDE SEQUENCE [LARGE SCALE GENOMIC DNA]</scope>
    <source>
        <strain evidence="1 2">BC-19</strain>
    </source>
</reference>
<gene>
    <name evidence="1" type="ORF">UE95_012455</name>
</gene>
<dbReference type="Proteomes" id="UP000191686">
    <property type="component" value="Unassembled WGS sequence"/>
</dbReference>
<accession>A0ABD4UD67</accession>
<comment type="caution">
    <text evidence="1">The sequence shown here is derived from an EMBL/GenBank/DDBJ whole genome shotgun (WGS) entry which is preliminary data.</text>
</comment>
<dbReference type="RefSeq" id="WP_080330498.1">
    <property type="nucleotide sequence ID" value="NZ_JAIMHC010000001.1"/>
</dbReference>
<organism evidence="1 2">
    <name type="scientific">Burkholderia cenocepacia</name>
    <dbReference type="NCBI Taxonomy" id="95486"/>
    <lineage>
        <taxon>Bacteria</taxon>
        <taxon>Pseudomonadati</taxon>
        <taxon>Pseudomonadota</taxon>
        <taxon>Betaproteobacteria</taxon>
        <taxon>Burkholderiales</taxon>
        <taxon>Burkholderiaceae</taxon>
        <taxon>Burkholderia</taxon>
        <taxon>Burkholderia cepacia complex</taxon>
    </lineage>
</organism>
<protein>
    <submittedName>
        <fullName evidence="1">DUF2171 domain-containing protein</fullName>
    </submittedName>
</protein>
<dbReference type="AlphaFoldDB" id="A0ABD4UD67"/>
<name>A0ABD4UD67_9BURK</name>